<sequence length="916" mass="100989">MTKRKFQGDGDGDGDGTDRSGHVPDWVKSELKSDLLDNACRLLREAAGYCRVTSDGSVSLPTASQSKDHGFNAKLRAELDIIVKSKDTMIGETLTTQQIDSGTGLLDTLEEDWIDLSADGIQVDETTYEDAEPYFLLSELVSTEAHIASPRRRTWLPARLRVDQPSWKLQKRLLRDLGKHAAAIAAPIEMAPTTEWGGTKAIFEAMTAAHEALVKHWISVCQCGLCDHYDTKISLGKVSNARSANVTCTVYSSVSFGPAVYWKSVKLQWRAGGVLENPVPRKRKVVFHDELSQCPSSPPVKVCELLQVEASSAVVEIVSGTLAVKSDSDVAKAETPNTCSPALFSHWTTDKLPEKILALKLRQRLSLALILAYAYLHLSGSALWPRHQTSNEVWHYIDSQHTPEATLQPLFSLTPHASDTKQKALASFINKSSPSLPILGTMLLALISGKKVSWDTYEEQIKLAKEEPFAKALIGAVDACLDAQELKQDGETDALGDKAREVFLQKVVLPLQSALEVGFGLTFDALFGFRHNEATGDKVKADSTSHTHTKHQYRHNPQHGKPMPSDMALHPSDQWLAAVQIQTRPYFSQRNSPSSPVRIAVIDTGLKLSADSHALHYERIAECRSWVTAGATDPTSADGHIFAADEDEDGHGTHITSTILDITAEAESYIYVARVVRLRDQAGTMQPETEEAIAKAIEYAVETWGVSIISLSLGTSHVVSRIERAIESAQAKKVLIFASASNFGGNQGRSWPAKRRDVFCVHGTDALGNSYERNPSALPGESNFAVLGVDVQAEWLPNSNGNTQLMRQTGTSFATPIAAGIAALVISLMRNWQEAYVHWRVEQAQRHGQRGSYESERQSYAHKLARLQSVGDMMRIFMLMHEPRGLYHYIVPAKLFEAVLPQDRVLLIRKILRELD</sequence>
<dbReference type="AlphaFoldDB" id="A0A1V8SE35"/>
<dbReference type="Pfam" id="PF24476">
    <property type="entry name" value="DUF7580"/>
    <property type="match status" value="1"/>
</dbReference>
<dbReference type="InterPro" id="IPR023828">
    <property type="entry name" value="Peptidase_S8_Ser-AS"/>
</dbReference>
<organism evidence="9 10">
    <name type="scientific">Cryoendolithus antarcticus</name>
    <dbReference type="NCBI Taxonomy" id="1507870"/>
    <lineage>
        <taxon>Eukaryota</taxon>
        <taxon>Fungi</taxon>
        <taxon>Dikarya</taxon>
        <taxon>Ascomycota</taxon>
        <taxon>Pezizomycotina</taxon>
        <taxon>Dothideomycetes</taxon>
        <taxon>Dothideomycetidae</taxon>
        <taxon>Cladosporiales</taxon>
        <taxon>Cladosporiaceae</taxon>
        <taxon>Cryoendolithus</taxon>
    </lineage>
</organism>
<dbReference type="PANTHER" id="PTHR43806">
    <property type="entry name" value="PEPTIDASE S8"/>
    <property type="match status" value="1"/>
</dbReference>
<dbReference type="InterPro" id="IPR036852">
    <property type="entry name" value="Peptidase_S8/S53_dom_sf"/>
</dbReference>
<accession>A0A1V8SE35</accession>
<feature type="region of interest" description="Disordered" evidence="6">
    <location>
        <begin position="1"/>
        <end position="24"/>
    </location>
</feature>
<feature type="active site" description="Charge relay system" evidence="5">
    <location>
        <position position="603"/>
    </location>
</feature>
<proteinExistence type="inferred from homology"/>
<evidence type="ECO:0000259" key="8">
    <source>
        <dbReference type="Pfam" id="PF24476"/>
    </source>
</evidence>
<keyword evidence="10" id="KW-1185">Reference proteome</keyword>
<protein>
    <submittedName>
        <fullName evidence="9">Uncharacterized protein</fullName>
    </submittedName>
</protein>
<dbReference type="InterPro" id="IPR050131">
    <property type="entry name" value="Peptidase_S8_subtilisin-like"/>
</dbReference>
<dbReference type="GO" id="GO:0004252">
    <property type="term" value="F:serine-type endopeptidase activity"/>
    <property type="evidence" value="ECO:0007669"/>
    <property type="project" value="UniProtKB-UniRule"/>
</dbReference>
<dbReference type="Proteomes" id="UP000192596">
    <property type="component" value="Unassembled WGS sequence"/>
</dbReference>
<evidence type="ECO:0000256" key="2">
    <source>
        <dbReference type="ARBA" id="ARBA00022670"/>
    </source>
</evidence>
<feature type="compositionally biased region" description="Basic residues" evidence="6">
    <location>
        <begin position="547"/>
        <end position="558"/>
    </location>
</feature>
<comment type="caution">
    <text evidence="9">The sequence shown here is derived from an EMBL/GenBank/DDBJ whole genome shotgun (WGS) entry which is preliminary data.</text>
</comment>
<dbReference type="PROSITE" id="PS51892">
    <property type="entry name" value="SUBTILASE"/>
    <property type="match status" value="1"/>
</dbReference>
<dbReference type="InterPro" id="IPR015500">
    <property type="entry name" value="Peptidase_S8_subtilisin-rel"/>
</dbReference>
<evidence type="ECO:0000256" key="5">
    <source>
        <dbReference type="PROSITE-ProRule" id="PRU01240"/>
    </source>
</evidence>
<evidence type="ECO:0000256" key="1">
    <source>
        <dbReference type="ARBA" id="ARBA00011073"/>
    </source>
</evidence>
<dbReference type="PRINTS" id="PR00723">
    <property type="entry name" value="SUBTILISIN"/>
</dbReference>
<dbReference type="InterPro" id="IPR000209">
    <property type="entry name" value="Peptidase_S8/S53_dom"/>
</dbReference>
<dbReference type="OrthoDB" id="206201at2759"/>
<keyword evidence="3 5" id="KW-0378">Hydrolase</keyword>
<dbReference type="STRING" id="1507870.A0A1V8SE35"/>
<dbReference type="PANTHER" id="PTHR43806:SF11">
    <property type="entry name" value="CEREVISIN-RELATED"/>
    <property type="match status" value="1"/>
</dbReference>
<reference evidence="10" key="1">
    <citation type="submission" date="2017-03" db="EMBL/GenBank/DDBJ databases">
        <title>Genomes of endolithic fungi from Antarctica.</title>
        <authorList>
            <person name="Coleine C."/>
            <person name="Masonjones S."/>
            <person name="Stajich J.E."/>
        </authorList>
    </citation>
    <scope>NUCLEOTIDE SEQUENCE [LARGE SCALE GENOMIC DNA]</scope>
    <source>
        <strain evidence="10">CCFEE 5527</strain>
    </source>
</reference>
<dbReference type="CDD" id="cd00306">
    <property type="entry name" value="Peptidases_S8_S53"/>
    <property type="match status" value="1"/>
</dbReference>
<dbReference type="InterPro" id="IPR056002">
    <property type="entry name" value="DUF7580"/>
</dbReference>
<dbReference type="PROSITE" id="PS00138">
    <property type="entry name" value="SUBTILASE_SER"/>
    <property type="match status" value="1"/>
</dbReference>
<dbReference type="Pfam" id="PF00082">
    <property type="entry name" value="Peptidase_S8"/>
    <property type="match status" value="1"/>
</dbReference>
<gene>
    <name evidence="9" type="ORF">B0A48_16583</name>
</gene>
<dbReference type="GO" id="GO:0006508">
    <property type="term" value="P:proteolysis"/>
    <property type="evidence" value="ECO:0007669"/>
    <property type="project" value="UniProtKB-KW"/>
</dbReference>
<evidence type="ECO:0000259" key="7">
    <source>
        <dbReference type="Pfam" id="PF00082"/>
    </source>
</evidence>
<keyword evidence="4 5" id="KW-0720">Serine protease</keyword>
<dbReference type="InParanoid" id="A0A1V8SE35"/>
<dbReference type="EMBL" id="NAJO01000054">
    <property type="protein sequence ID" value="OQN97424.1"/>
    <property type="molecule type" value="Genomic_DNA"/>
</dbReference>
<comment type="similarity">
    <text evidence="1 5">Belongs to the peptidase S8 family.</text>
</comment>
<feature type="domain" description="Peptidase S8/S53" evidence="7">
    <location>
        <begin position="597"/>
        <end position="836"/>
    </location>
</feature>
<feature type="domain" description="DUF7580" evidence="8">
    <location>
        <begin position="358"/>
        <end position="516"/>
    </location>
</feature>
<feature type="active site" description="Charge relay system" evidence="5">
    <location>
        <position position="651"/>
    </location>
</feature>
<evidence type="ECO:0000256" key="4">
    <source>
        <dbReference type="ARBA" id="ARBA00022825"/>
    </source>
</evidence>
<feature type="region of interest" description="Disordered" evidence="6">
    <location>
        <begin position="538"/>
        <end position="560"/>
    </location>
</feature>
<name>A0A1V8SE35_9PEZI</name>
<evidence type="ECO:0000313" key="9">
    <source>
        <dbReference type="EMBL" id="OQN97424.1"/>
    </source>
</evidence>
<dbReference type="SUPFAM" id="SSF52743">
    <property type="entry name" value="Subtilisin-like"/>
    <property type="match status" value="1"/>
</dbReference>
<keyword evidence="2 5" id="KW-0645">Protease</keyword>
<evidence type="ECO:0000256" key="6">
    <source>
        <dbReference type="SAM" id="MobiDB-lite"/>
    </source>
</evidence>
<evidence type="ECO:0000256" key="3">
    <source>
        <dbReference type="ARBA" id="ARBA00022801"/>
    </source>
</evidence>
<feature type="active site" description="Charge relay system" evidence="5">
    <location>
        <position position="812"/>
    </location>
</feature>
<dbReference type="Gene3D" id="3.40.50.200">
    <property type="entry name" value="Peptidase S8/S53 domain"/>
    <property type="match status" value="1"/>
</dbReference>
<evidence type="ECO:0000313" key="10">
    <source>
        <dbReference type="Proteomes" id="UP000192596"/>
    </source>
</evidence>